<dbReference type="GO" id="GO:0016987">
    <property type="term" value="F:sigma factor activity"/>
    <property type="evidence" value="ECO:0007669"/>
    <property type="project" value="UniProtKB-KW"/>
</dbReference>
<organism evidence="9">
    <name type="scientific">uncultured Solirubrobacteraceae bacterium</name>
    <dbReference type="NCBI Taxonomy" id="1162706"/>
    <lineage>
        <taxon>Bacteria</taxon>
        <taxon>Bacillati</taxon>
        <taxon>Actinomycetota</taxon>
        <taxon>Thermoleophilia</taxon>
        <taxon>Solirubrobacterales</taxon>
        <taxon>Solirubrobacteraceae</taxon>
        <taxon>environmental samples</taxon>
    </lineage>
</organism>
<dbReference type="InterPro" id="IPR000943">
    <property type="entry name" value="RNA_pol_sigma70"/>
</dbReference>
<keyword evidence="1" id="KW-0805">Transcription regulation</keyword>
<dbReference type="PANTHER" id="PTHR30385">
    <property type="entry name" value="SIGMA FACTOR F FLAGELLAR"/>
    <property type="match status" value="1"/>
</dbReference>
<evidence type="ECO:0000259" key="7">
    <source>
        <dbReference type="Pfam" id="PF04542"/>
    </source>
</evidence>
<dbReference type="AlphaFoldDB" id="A0A6J4SDM0"/>
<dbReference type="NCBIfam" id="TIGR02937">
    <property type="entry name" value="sigma70-ECF"/>
    <property type="match status" value="1"/>
</dbReference>
<evidence type="ECO:0000313" key="9">
    <source>
        <dbReference type="EMBL" id="CAA9496448.1"/>
    </source>
</evidence>
<dbReference type="Pfam" id="PF04539">
    <property type="entry name" value="Sigma70_r3"/>
    <property type="match status" value="1"/>
</dbReference>
<keyword evidence="3" id="KW-0238">DNA-binding</keyword>
<dbReference type="Pfam" id="PF04542">
    <property type="entry name" value="Sigma70_r2"/>
    <property type="match status" value="1"/>
</dbReference>
<evidence type="ECO:0000259" key="8">
    <source>
        <dbReference type="Pfam" id="PF04545"/>
    </source>
</evidence>
<name>A0A6J4SDM0_9ACTN</name>
<evidence type="ECO:0000256" key="5">
    <source>
        <dbReference type="SAM" id="MobiDB-lite"/>
    </source>
</evidence>
<dbReference type="CDD" id="cd06171">
    <property type="entry name" value="Sigma70_r4"/>
    <property type="match status" value="1"/>
</dbReference>
<dbReference type="Gene3D" id="1.10.10.10">
    <property type="entry name" value="Winged helix-like DNA-binding domain superfamily/Winged helix DNA-binding domain"/>
    <property type="match status" value="2"/>
</dbReference>
<keyword evidence="4" id="KW-0804">Transcription</keyword>
<accession>A0A6J4SDM0</accession>
<dbReference type="SUPFAM" id="SSF88659">
    <property type="entry name" value="Sigma3 and sigma4 domains of RNA polymerase sigma factors"/>
    <property type="match status" value="2"/>
</dbReference>
<feature type="region of interest" description="Disordered" evidence="5">
    <location>
        <begin position="268"/>
        <end position="288"/>
    </location>
</feature>
<sequence length="288" mass="31447">MADPSVEPERADPRTRVDDARLARYASEGDPDDLEALVLRYRPLALGLARRYAGPLRSMDDLAQVACVGLIKALRRFDPQRGCPFATYAVPTILGELRRYCRDTHWTLHVPRGMQERIIAVRRAADVVTAARGRTATVSEVAVELGWDRETVVEALVAGSTRSTIPLETEVGDAADPCQLIEFVGDVDPGFELAESLIALEGSMGALTTAEKRVLRLRFEDDLKLHEVASRLALPESRVARLLASALGTLRNELGLADEDDTVAVPPRVRRRKSGPRVHGAEPTGIAA</sequence>
<dbReference type="InterPro" id="IPR036388">
    <property type="entry name" value="WH-like_DNA-bd_sf"/>
</dbReference>
<evidence type="ECO:0000259" key="6">
    <source>
        <dbReference type="Pfam" id="PF04539"/>
    </source>
</evidence>
<dbReference type="InterPro" id="IPR007627">
    <property type="entry name" value="RNA_pol_sigma70_r2"/>
</dbReference>
<gene>
    <name evidence="9" type="ORF">AVDCRST_MAG69-1639</name>
</gene>
<dbReference type="InterPro" id="IPR013325">
    <property type="entry name" value="RNA_pol_sigma_r2"/>
</dbReference>
<protein>
    <submittedName>
        <fullName evidence="9">RNA polymerase sigma factor SigB</fullName>
    </submittedName>
</protein>
<feature type="domain" description="RNA polymerase sigma-70 region 4" evidence="8">
    <location>
        <begin position="204"/>
        <end position="251"/>
    </location>
</feature>
<proteinExistence type="predicted"/>
<dbReference type="InterPro" id="IPR007624">
    <property type="entry name" value="RNA_pol_sigma70_r3"/>
</dbReference>
<dbReference type="InterPro" id="IPR013324">
    <property type="entry name" value="RNA_pol_sigma_r3/r4-like"/>
</dbReference>
<reference evidence="9" key="1">
    <citation type="submission" date="2020-02" db="EMBL/GenBank/DDBJ databases">
        <authorList>
            <person name="Meier V. D."/>
        </authorList>
    </citation>
    <scope>NUCLEOTIDE SEQUENCE</scope>
    <source>
        <strain evidence="9">AVDCRST_MAG69</strain>
    </source>
</reference>
<dbReference type="SUPFAM" id="SSF88946">
    <property type="entry name" value="Sigma2 domain of RNA polymerase sigma factors"/>
    <property type="match status" value="1"/>
</dbReference>
<feature type="domain" description="RNA polymerase sigma-70 region 2" evidence="7">
    <location>
        <begin position="37"/>
        <end position="107"/>
    </location>
</feature>
<feature type="domain" description="RNA polymerase sigma-70 region 3" evidence="6">
    <location>
        <begin position="116"/>
        <end position="176"/>
    </location>
</feature>
<keyword evidence="2" id="KW-0731">Sigma factor</keyword>
<evidence type="ECO:0000256" key="1">
    <source>
        <dbReference type="ARBA" id="ARBA00023015"/>
    </source>
</evidence>
<evidence type="ECO:0000256" key="3">
    <source>
        <dbReference type="ARBA" id="ARBA00023125"/>
    </source>
</evidence>
<dbReference type="EMBL" id="CADCVP010000172">
    <property type="protein sequence ID" value="CAA9496448.1"/>
    <property type="molecule type" value="Genomic_DNA"/>
</dbReference>
<dbReference type="InterPro" id="IPR007630">
    <property type="entry name" value="RNA_pol_sigma70_r4"/>
</dbReference>
<dbReference type="Pfam" id="PF04545">
    <property type="entry name" value="Sigma70_r4"/>
    <property type="match status" value="1"/>
</dbReference>
<dbReference type="PANTHER" id="PTHR30385:SF4">
    <property type="entry name" value="RNA POLYMERASE SIGMA-E FACTOR"/>
    <property type="match status" value="1"/>
</dbReference>
<evidence type="ECO:0000256" key="2">
    <source>
        <dbReference type="ARBA" id="ARBA00023082"/>
    </source>
</evidence>
<dbReference type="InterPro" id="IPR014284">
    <property type="entry name" value="RNA_pol_sigma-70_dom"/>
</dbReference>
<dbReference type="Gene3D" id="1.20.120.1810">
    <property type="match status" value="1"/>
</dbReference>
<evidence type="ECO:0000256" key="4">
    <source>
        <dbReference type="ARBA" id="ARBA00023163"/>
    </source>
</evidence>
<dbReference type="GO" id="GO:0006352">
    <property type="term" value="P:DNA-templated transcription initiation"/>
    <property type="evidence" value="ECO:0007669"/>
    <property type="project" value="InterPro"/>
</dbReference>
<dbReference type="PRINTS" id="PR00046">
    <property type="entry name" value="SIGMA70FCT"/>
</dbReference>
<dbReference type="GO" id="GO:0003677">
    <property type="term" value="F:DNA binding"/>
    <property type="evidence" value="ECO:0007669"/>
    <property type="project" value="UniProtKB-KW"/>
</dbReference>